<feature type="compositionally biased region" description="Basic and acidic residues" evidence="1">
    <location>
        <begin position="323"/>
        <end position="341"/>
    </location>
</feature>
<feature type="compositionally biased region" description="Polar residues" evidence="1">
    <location>
        <begin position="503"/>
        <end position="514"/>
    </location>
</feature>
<feature type="compositionally biased region" description="Polar residues" evidence="1">
    <location>
        <begin position="310"/>
        <end position="322"/>
    </location>
</feature>
<dbReference type="AlphaFoldDB" id="A0A8K0D7H6"/>
<comment type="caution">
    <text evidence="2">The sequence shown here is derived from an EMBL/GenBank/DDBJ whole genome shotgun (WGS) entry which is preliminary data.</text>
</comment>
<evidence type="ECO:0000256" key="1">
    <source>
        <dbReference type="SAM" id="MobiDB-lite"/>
    </source>
</evidence>
<proteinExistence type="predicted"/>
<evidence type="ECO:0000313" key="3">
    <source>
        <dbReference type="Proteomes" id="UP000801492"/>
    </source>
</evidence>
<dbReference type="EMBL" id="VTPC01003496">
    <property type="protein sequence ID" value="KAF2898442.1"/>
    <property type="molecule type" value="Genomic_DNA"/>
</dbReference>
<gene>
    <name evidence="2" type="ORF">ILUMI_07733</name>
</gene>
<name>A0A8K0D7H6_IGNLU</name>
<feature type="region of interest" description="Disordered" evidence="1">
    <location>
        <begin position="310"/>
        <end position="400"/>
    </location>
</feature>
<sequence length="654" mass="74295">MSVDGQSLAGVKNRVTKSQLNSELYRIEREQKAEMRMHNTSKQRFRAKYSKLDFYTDRGKEAADVRLYETHTPGFCYRRNGECRIPQITSTSGSVDFEDIHSLLFTEGEVDIEKVLCLHLLTAHKTETLTPPSRYHRAISFLAKEQSPLERLIERSRKKRQEDSVTKLLPTYVLDVKTKTSSETPSKDENDDVPIRDGRLAARVIINDKIVQLVHTVMSALETTNPNKMNELLTMVKDPEVIKGIVEKPHIQEFLNHLNGQMLVSSCESFHLTQPFKAVTVSLELETRSAGLEKLVNHIRKNVLQSPAQSTWKNMYNKSQSRSGEESASKADQRKNPKKDTVSTVSKEGSSENEDSQSSKKNFINKNKESIGKRPKTTTAVNKSSKSIASRQSLNKGSIKNSNSKRKYFDFLDAESEIIRLTLPSQKFDDDENETKSIKNETSRNNAKIAINSTMNEVIVNNAELFKGMDIRNVSKIISNKANAAFKRDLESLKEETEEDTSESPQPKNVSAPQAETKPVRVSIKQTTCAACVEKWKNPLPKPKVSKLRKISMPTLDQNTYNEFRAGSAQKLSQMIDEEMKKLKAGEIRRSSRAHKNSNIPSNRVYKNMARGNFINRHSVDSVELDQLDLARIAQEIKEKETQKKLTKFLENKI</sequence>
<accession>A0A8K0D7H6</accession>
<reference evidence="2" key="1">
    <citation type="submission" date="2019-08" db="EMBL/GenBank/DDBJ databases">
        <title>The genome of the North American firefly Photinus pyralis.</title>
        <authorList>
            <consortium name="Photinus pyralis genome working group"/>
            <person name="Fallon T.R."/>
            <person name="Sander Lower S.E."/>
            <person name="Weng J.-K."/>
        </authorList>
    </citation>
    <scope>NUCLEOTIDE SEQUENCE</scope>
    <source>
        <strain evidence="2">TRF0915ILg1</strain>
        <tissue evidence="2">Whole body</tissue>
    </source>
</reference>
<evidence type="ECO:0000313" key="2">
    <source>
        <dbReference type="EMBL" id="KAF2898442.1"/>
    </source>
</evidence>
<keyword evidence="3" id="KW-1185">Reference proteome</keyword>
<dbReference type="OrthoDB" id="7683519at2759"/>
<protein>
    <submittedName>
        <fullName evidence="2">Uncharacterized protein</fullName>
    </submittedName>
</protein>
<feature type="region of interest" description="Disordered" evidence="1">
    <location>
        <begin position="492"/>
        <end position="521"/>
    </location>
</feature>
<feature type="compositionally biased region" description="Polar residues" evidence="1">
    <location>
        <begin position="377"/>
        <end position="400"/>
    </location>
</feature>
<organism evidence="2 3">
    <name type="scientific">Ignelater luminosus</name>
    <name type="common">Cucubano</name>
    <name type="synonym">Pyrophorus luminosus</name>
    <dbReference type="NCBI Taxonomy" id="2038154"/>
    <lineage>
        <taxon>Eukaryota</taxon>
        <taxon>Metazoa</taxon>
        <taxon>Ecdysozoa</taxon>
        <taxon>Arthropoda</taxon>
        <taxon>Hexapoda</taxon>
        <taxon>Insecta</taxon>
        <taxon>Pterygota</taxon>
        <taxon>Neoptera</taxon>
        <taxon>Endopterygota</taxon>
        <taxon>Coleoptera</taxon>
        <taxon>Polyphaga</taxon>
        <taxon>Elateriformia</taxon>
        <taxon>Elateroidea</taxon>
        <taxon>Elateridae</taxon>
        <taxon>Agrypninae</taxon>
        <taxon>Pyrophorini</taxon>
        <taxon>Ignelater</taxon>
    </lineage>
</organism>
<dbReference type="Proteomes" id="UP000801492">
    <property type="component" value="Unassembled WGS sequence"/>
</dbReference>